<dbReference type="EMBL" id="VDFR01000092">
    <property type="protein sequence ID" value="TNC42748.1"/>
    <property type="molecule type" value="Genomic_DNA"/>
</dbReference>
<reference evidence="2 3" key="1">
    <citation type="submission" date="2019-05" db="EMBL/GenBank/DDBJ databases">
        <title>Mumia sp. nov., isolated from the intestinal contents of plateau pika (Ochotona curzoniae) in the Qinghai-Tibet plateau of China.</title>
        <authorList>
            <person name="Tian Z."/>
        </authorList>
    </citation>
    <scope>NUCLEOTIDE SEQUENCE [LARGE SCALE GENOMIC DNA]</scope>
    <source>
        <strain evidence="3">527</strain>
        <strain evidence="2">Z527</strain>
    </source>
</reference>
<evidence type="ECO:0000313" key="3">
    <source>
        <dbReference type="Proteomes" id="UP000306740"/>
    </source>
</evidence>
<name>A0A5C4MFR2_9ACTN</name>
<protein>
    <submittedName>
        <fullName evidence="2">Uncharacterized protein</fullName>
    </submittedName>
</protein>
<evidence type="ECO:0000313" key="1">
    <source>
        <dbReference type="EMBL" id="TNC42748.1"/>
    </source>
</evidence>
<dbReference type="SUPFAM" id="SSF50969">
    <property type="entry name" value="YVTN repeat-like/Quinoprotein amine dehydrogenase"/>
    <property type="match status" value="1"/>
</dbReference>
<gene>
    <name evidence="2" type="ORF">FHE65_20185</name>
    <name evidence="1" type="ORF">FHE65_20365</name>
</gene>
<organism evidence="2 3">
    <name type="scientific">Mumia zhuanghuii</name>
    <dbReference type="NCBI Taxonomy" id="2585211"/>
    <lineage>
        <taxon>Bacteria</taxon>
        <taxon>Bacillati</taxon>
        <taxon>Actinomycetota</taxon>
        <taxon>Actinomycetes</taxon>
        <taxon>Propionibacteriales</taxon>
        <taxon>Nocardioidaceae</taxon>
        <taxon>Mumia</taxon>
    </lineage>
</organism>
<dbReference type="EMBL" id="VDFR01000091">
    <property type="protein sequence ID" value="TNC42814.1"/>
    <property type="molecule type" value="Genomic_DNA"/>
</dbReference>
<evidence type="ECO:0000313" key="2">
    <source>
        <dbReference type="EMBL" id="TNC42814.1"/>
    </source>
</evidence>
<dbReference type="Proteomes" id="UP000306740">
    <property type="component" value="Unassembled WGS sequence"/>
</dbReference>
<dbReference type="RefSeq" id="WP_139087951.1">
    <property type="nucleotide sequence ID" value="NZ_VDFR01000091.1"/>
</dbReference>
<comment type="caution">
    <text evidence="2">The sequence shown here is derived from an EMBL/GenBank/DDBJ whole genome shotgun (WGS) entry which is preliminary data.</text>
</comment>
<sequence length="296" mass="31411">MNPRHRRALIPGLLVILVVVVLVTAVAREARADEPSIEQVSTITDARLRESSALVISKRDPSLAYTVNDSGNVPTVFTLEVSSGKVVGTTRLVGFTLVDVEALTIDRTGRLWVADIGDNEAVRSAVALYALPEPLVGTKQVKPTRYRVRYADGNTDAETLLSDPAGGMAIVSKGLLGGQLYRLPDPLSTTEVNVAEPVVEAQVPALVTDGGYLPDGAGVVLRTYLGVHVLDTETWQETWSSTIPETGQSESLAVEPDGTSVLVGSEGLPSPIRRVVLPEDQRAAMLAPASGVIDLD</sequence>
<dbReference type="AlphaFoldDB" id="A0A5C4MFR2"/>
<accession>A0A5C4MFR2</accession>
<dbReference type="InterPro" id="IPR011044">
    <property type="entry name" value="Quino_amine_DH_bsu"/>
</dbReference>
<proteinExistence type="predicted"/>